<name>A0A0E9QBZ9_ANGAN</name>
<protein>
    <submittedName>
        <fullName evidence="1">Uncharacterized protein</fullName>
    </submittedName>
</protein>
<reference evidence="1" key="1">
    <citation type="submission" date="2014-11" db="EMBL/GenBank/DDBJ databases">
        <authorList>
            <person name="Amaro Gonzalez C."/>
        </authorList>
    </citation>
    <scope>NUCLEOTIDE SEQUENCE</scope>
</reference>
<organism evidence="1">
    <name type="scientific">Anguilla anguilla</name>
    <name type="common">European freshwater eel</name>
    <name type="synonym">Muraena anguilla</name>
    <dbReference type="NCBI Taxonomy" id="7936"/>
    <lineage>
        <taxon>Eukaryota</taxon>
        <taxon>Metazoa</taxon>
        <taxon>Chordata</taxon>
        <taxon>Craniata</taxon>
        <taxon>Vertebrata</taxon>
        <taxon>Euteleostomi</taxon>
        <taxon>Actinopterygii</taxon>
        <taxon>Neopterygii</taxon>
        <taxon>Teleostei</taxon>
        <taxon>Anguilliformes</taxon>
        <taxon>Anguillidae</taxon>
        <taxon>Anguilla</taxon>
    </lineage>
</organism>
<reference evidence="1" key="2">
    <citation type="journal article" date="2015" name="Fish Shellfish Immunol.">
        <title>Early steps in the European eel (Anguilla anguilla)-Vibrio vulnificus interaction in the gills: Role of the RtxA13 toxin.</title>
        <authorList>
            <person name="Callol A."/>
            <person name="Pajuelo D."/>
            <person name="Ebbesson L."/>
            <person name="Teles M."/>
            <person name="MacKenzie S."/>
            <person name="Amaro C."/>
        </authorList>
    </citation>
    <scope>NUCLEOTIDE SEQUENCE</scope>
</reference>
<evidence type="ECO:0000313" key="1">
    <source>
        <dbReference type="EMBL" id="JAH14304.1"/>
    </source>
</evidence>
<accession>A0A0E9QBZ9</accession>
<dbReference type="EMBL" id="GBXM01094273">
    <property type="protein sequence ID" value="JAH14304.1"/>
    <property type="molecule type" value="Transcribed_RNA"/>
</dbReference>
<proteinExistence type="predicted"/>
<sequence>MREAVELSETATA</sequence>